<dbReference type="PANTHER" id="PTHR42783">
    <property type="entry name" value="GLUTAMATE SYNTHASE [NADPH] SMALL CHAIN"/>
    <property type="match status" value="1"/>
</dbReference>
<comment type="caution">
    <text evidence="5">The sequence shown here is derived from an EMBL/GenBank/DDBJ whole genome shotgun (WGS) entry which is preliminary data.</text>
</comment>
<dbReference type="SUPFAM" id="SSF46548">
    <property type="entry name" value="alpha-helical ferredoxin"/>
    <property type="match status" value="1"/>
</dbReference>
<keyword evidence="1" id="KW-0479">Metal-binding</keyword>
<evidence type="ECO:0000313" key="5">
    <source>
        <dbReference type="EMBL" id="OGL45825.1"/>
    </source>
</evidence>
<dbReference type="PROSITE" id="PS51379">
    <property type="entry name" value="4FE4S_FER_2"/>
    <property type="match status" value="1"/>
</dbReference>
<proteinExistence type="predicted"/>
<dbReference type="InterPro" id="IPR017900">
    <property type="entry name" value="4Fe4S_Fe_S_CS"/>
</dbReference>
<accession>A0A1F7RW83</accession>
<evidence type="ECO:0000256" key="3">
    <source>
        <dbReference type="ARBA" id="ARBA00023014"/>
    </source>
</evidence>
<dbReference type="PRINTS" id="PR00469">
    <property type="entry name" value="PNDRDTASEII"/>
</dbReference>
<gene>
    <name evidence="5" type="ORF">A2161_15110</name>
</gene>
<reference evidence="5 6" key="1">
    <citation type="journal article" date="2016" name="Nat. Commun.">
        <title>Thousands of microbial genomes shed light on interconnected biogeochemical processes in an aquifer system.</title>
        <authorList>
            <person name="Anantharaman K."/>
            <person name="Brown C.T."/>
            <person name="Hug L.A."/>
            <person name="Sharon I."/>
            <person name="Castelle C.J."/>
            <person name="Probst A.J."/>
            <person name="Thomas B.C."/>
            <person name="Singh A."/>
            <person name="Wilkins M.J."/>
            <person name="Karaoz U."/>
            <person name="Brodie E.L."/>
            <person name="Williams K.H."/>
            <person name="Hubbard S.S."/>
            <person name="Banfield J.F."/>
        </authorList>
    </citation>
    <scope>NUCLEOTIDE SEQUENCE [LARGE SCALE GENOMIC DNA]</scope>
</reference>
<dbReference type="InterPro" id="IPR036188">
    <property type="entry name" value="FAD/NAD-bd_sf"/>
</dbReference>
<feature type="non-terminal residue" evidence="5">
    <location>
        <position position="1"/>
    </location>
</feature>
<dbReference type="Gene3D" id="1.10.1060.10">
    <property type="entry name" value="Alpha-helical ferredoxin"/>
    <property type="match status" value="1"/>
</dbReference>
<dbReference type="InterPro" id="IPR017896">
    <property type="entry name" value="4Fe4S_Fe-S-bd"/>
</dbReference>
<dbReference type="SUPFAM" id="SSF51971">
    <property type="entry name" value="Nucleotide-binding domain"/>
    <property type="match status" value="1"/>
</dbReference>
<dbReference type="InterPro" id="IPR023753">
    <property type="entry name" value="FAD/NAD-binding_dom"/>
</dbReference>
<sequence>GLSAAYFLGLKGYKVTIFESSSDPGGILRYGIPSYRLPKNLLDRDIKNITSLGIKIITNNPVDSLKSLKDQGYDGIFLGLGIMEGIKMSIPGEAISNVFDCMDFLKRNNSDNPVDVHNKTVVVIGGGNAAIDPARAAIRGGAGKVIILYRRSRQEMPAHDWEVEAAIKEGVNLELLKTPVRFLENNGKLKSIEVISMKLGEPDNSGRKRPVPVAGSEELLDVDIAIVAIGLKPNTSPFSKELDLNRNGTISVNEKTLKTSVPSVFAGGDAVTGPSMIVQAIGQGKQAAFYMDRYLSGKPLDSATFDARLDAVEKEIVLAKSSNGLTYREPSVVREQPANERKGSFDEIELTMTEAEARYSANRCLDCGGCSECHECIAVCPAEAISLDMRNYEKAYEVGSVLISTGFEVFNANRLPALGYGRYPNVINAMQMERILAPTRPYNNVIRPSDGMAPSNIAFVLCTGSRDETVNHRLCSRVCCMYSAKQSQLIMGALPLADITIYYIDIRAFGKGYDEFYEQAKGMGVYFVKGKVARIEEVGNQNLVVHYEDMEGEGGFKKVEHDLVVLSVGLLPNPAVRNFFKNSQLQVDMFSYISEIDEDLEPGKTSIDGVFVAGAASAARDIPDTILHSGAAAAQLAAYLKQSRNNI</sequence>
<dbReference type="PROSITE" id="PS00198">
    <property type="entry name" value="4FE4S_FER_1"/>
    <property type="match status" value="1"/>
</dbReference>
<dbReference type="Pfam" id="PF07992">
    <property type="entry name" value="Pyr_redox_2"/>
    <property type="match status" value="1"/>
</dbReference>
<dbReference type="GO" id="GO:0051536">
    <property type="term" value="F:iron-sulfur cluster binding"/>
    <property type="evidence" value="ECO:0007669"/>
    <property type="project" value="UniProtKB-KW"/>
</dbReference>
<protein>
    <submittedName>
        <fullName evidence="5">Glutamate synthase</fullName>
    </submittedName>
</protein>
<organism evidence="5 6">
    <name type="scientific">Candidatus Schekmanbacteria bacterium RBG_13_48_7</name>
    <dbReference type="NCBI Taxonomy" id="1817878"/>
    <lineage>
        <taxon>Bacteria</taxon>
        <taxon>Candidatus Schekmaniibacteriota</taxon>
    </lineage>
</organism>
<name>A0A1F7RW83_9BACT</name>
<feature type="domain" description="4Fe-4S ferredoxin-type" evidence="4">
    <location>
        <begin position="361"/>
        <end position="390"/>
    </location>
</feature>
<dbReference type="SUPFAM" id="SSF51905">
    <property type="entry name" value="FAD/NAD(P)-binding domain"/>
    <property type="match status" value="1"/>
</dbReference>
<dbReference type="GO" id="GO:0046872">
    <property type="term" value="F:metal ion binding"/>
    <property type="evidence" value="ECO:0007669"/>
    <property type="project" value="UniProtKB-KW"/>
</dbReference>
<dbReference type="InterPro" id="IPR009051">
    <property type="entry name" value="Helical_ferredxn"/>
</dbReference>
<keyword evidence="2" id="KW-0408">Iron</keyword>
<evidence type="ECO:0000259" key="4">
    <source>
        <dbReference type="PROSITE" id="PS51379"/>
    </source>
</evidence>
<dbReference type="PANTHER" id="PTHR42783:SF3">
    <property type="entry name" value="GLUTAMATE SYNTHASE [NADPH] SMALL CHAIN-RELATED"/>
    <property type="match status" value="1"/>
</dbReference>
<evidence type="ECO:0000256" key="2">
    <source>
        <dbReference type="ARBA" id="ARBA00023004"/>
    </source>
</evidence>
<evidence type="ECO:0000256" key="1">
    <source>
        <dbReference type="ARBA" id="ARBA00022723"/>
    </source>
</evidence>
<dbReference type="EMBL" id="MGDD01000159">
    <property type="protein sequence ID" value="OGL45825.1"/>
    <property type="molecule type" value="Genomic_DNA"/>
</dbReference>
<dbReference type="PRINTS" id="PR00368">
    <property type="entry name" value="FADPNR"/>
</dbReference>
<dbReference type="Gene3D" id="3.50.50.60">
    <property type="entry name" value="FAD/NAD(P)-binding domain"/>
    <property type="match status" value="3"/>
</dbReference>
<dbReference type="Proteomes" id="UP000179266">
    <property type="component" value="Unassembled WGS sequence"/>
</dbReference>
<dbReference type="AlphaFoldDB" id="A0A1F7RW83"/>
<keyword evidence="3" id="KW-0411">Iron-sulfur</keyword>
<dbReference type="GO" id="GO:0016491">
    <property type="term" value="F:oxidoreductase activity"/>
    <property type="evidence" value="ECO:0007669"/>
    <property type="project" value="InterPro"/>
</dbReference>
<evidence type="ECO:0000313" key="6">
    <source>
        <dbReference type="Proteomes" id="UP000179266"/>
    </source>
</evidence>